<organism evidence="2">
    <name type="scientific">viral metagenome</name>
    <dbReference type="NCBI Taxonomy" id="1070528"/>
    <lineage>
        <taxon>unclassified sequences</taxon>
        <taxon>metagenomes</taxon>
        <taxon>organismal metagenomes</taxon>
    </lineage>
</organism>
<accession>A0A6C0BDY9</accession>
<feature type="transmembrane region" description="Helical" evidence="1">
    <location>
        <begin position="29"/>
        <end position="51"/>
    </location>
</feature>
<sequence>MKHIILFIMFFAICGLVIGITTYKYTKSHLITGISGGIIGIISIIGLILFIDKTELFTRYSNINDIYRYDISDNYTEV</sequence>
<evidence type="ECO:0000256" key="1">
    <source>
        <dbReference type="SAM" id="Phobius"/>
    </source>
</evidence>
<reference evidence="2" key="1">
    <citation type="journal article" date="2020" name="Nature">
        <title>Giant virus diversity and host interactions through global metagenomics.</title>
        <authorList>
            <person name="Schulz F."/>
            <person name="Roux S."/>
            <person name="Paez-Espino D."/>
            <person name="Jungbluth S."/>
            <person name="Walsh D.A."/>
            <person name="Denef V.J."/>
            <person name="McMahon K.D."/>
            <person name="Konstantinidis K.T."/>
            <person name="Eloe-Fadrosh E.A."/>
            <person name="Kyrpides N.C."/>
            <person name="Woyke T."/>
        </authorList>
    </citation>
    <scope>NUCLEOTIDE SEQUENCE</scope>
    <source>
        <strain evidence="2">GVMAG-M-3300010160-60</strain>
    </source>
</reference>
<dbReference type="EMBL" id="MN739132">
    <property type="protein sequence ID" value="QHS90346.1"/>
    <property type="molecule type" value="Genomic_DNA"/>
</dbReference>
<dbReference type="AlphaFoldDB" id="A0A6C0BDY9"/>
<name>A0A6C0BDY9_9ZZZZ</name>
<keyword evidence="1" id="KW-0472">Membrane</keyword>
<proteinExistence type="predicted"/>
<keyword evidence="1" id="KW-0812">Transmembrane</keyword>
<keyword evidence="1" id="KW-1133">Transmembrane helix</keyword>
<evidence type="ECO:0000313" key="2">
    <source>
        <dbReference type="EMBL" id="QHS90346.1"/>
    </source>
</evidence>
<protein>
    <submittedName>
        <fullName evidence="2">Uncharacterized protein</fullName>
    </submittedName>
</protein>